<sequence>MAVPPSSPSDDEPLPTEQVAPRSGVMMMCAAACLVVAASLMSGQNTSADASRPPSAPQPVASVVQPTATAAPAGQPMDKHLPRSRPVRLRIPKIWVDAPFTGLSIGPTGQLQPPPGNDTNLVGWHTKGASPGEPGTAIIAGHVDTKTSAAVFANLGELTKGDVFYVLRADGRTATFRVDSVETFRKNDFPSDRVYDDTPQAQVRLITCAGNYDRSVMDYTDNLVVFAHLVRASPA</sequence>
<protein>
    <submittedName>
        <fullName evidence="3">Class F sortase</fullName>
    </submittedName>
</protein>
<keyword evidence="1" id="KW-0378">Hydrolase</keyword>
<dbReference type="Proteomes" id="UP001501009">
    <property type="component" value="Unassembled WGS sequence"/>
</dbReference>
<dbReference type="InterPro" id="IPR023365">
    <property type="entry name" value="Sortase_dom-sf"/>
</dbReference>
<dbReference type="NCBIfam" id="NF033748">
    <property type="entry name" value="class_F_sortase"/>
    <property type="match status" value="1"/>
</dbReference>
<dbReference type="RefSeq" id="WP_275774557.1">
    <property type="nucleotide sequence ID" value="NZ_BAABDE010000005.1"/>
</dbReference>
<organism evidence="3 4">
    <name type="scientific">Streptomyces coacervatus</name>
    <dbReference type="NCBI Taxonomy" id="647381"/>
    <lineage>
        <taxon>Bacteria</taxon>
        <taxon>Bacillati</taxon>
        <taxon>Actinomycetota</taxon>
        <taxon>Actinomycetes</taxon>
        <taxon>Kitasatosporales</taxon>
        <taxon>Streptomycetaceae</taxon>
        <taxon>Streptomyces</taxon>
    </lineage>
</organism>
<feature type="compositionally biased region" description="Low complexity" evidence="2">
    <location>
        <begin position="50"/>
        <end position="73"/>
    </location>
</feature>
<accession>A0ABP7GWV9</accession>
<feature type="region of interest" description="Disordered" evidence="2">
    <location>
        <begin position="45"/>
        <end position="85"/>
    </location>
</feature>
<keyword evidence="4" id="KW-1185">Reference proteome</keyword>
<evidence type="ECO:0000313" key="4">
    <source>
        <dbReference type="Proteomes" id="UP001501009"/>
    </source>
</evidence>
<dbReference type="Gene3D" id="2.40.260.10">
    <property type="entry name" value="Sortase"/>
    <property type="match status" value="1"/>
</dbReference>
<reference evidence="4" key="1">
    <citation type="journal article" date="2019" name="Int. J. Syst. Evol. Microbiol.">
        <title>The Global Catalogue of Microorganisms (GCM) 10K type strain sequencing project: providing services to taxonomists for standard genome sequencing and annotation.</title>
        <authorList>
            <consortium name="The Broad Institute Genomics Platform"/>
            <consortium name="The Broad Institute Genome Sequencing Center for Infectious Disease"/>
            <person name="Wu L."/>
            <person name="Ma J."/>
        </authorList>
    </citation>
    <scope>NUCLEOTIDE SEQUENCE [LARGE SCALE GENOMIC DNA]</scope>
    <source>
        <strain evidence="4">JCM 17138</strain>
    </source>
</reference>
<dbReference type="InterPro" id="IPR005754">
    <property type="entry name" value="Sortase"/>
</dbReference>
<evidence type="ECO:0000313" key="3">
    <source>
        <dbReference type="EMBL" id="GAA3776722.1"/>
    </source>
</evidence>
<gene>
    <name evidence="3" type="ORF">GCM10022403_009360</name>
</gene>
<dbReference type="Pfam" id="PF04203">
    <property type="entry name" value="Sortase"/>
    <property type="match status" value="1"/>
</dbReference>
<dbReference type="EMBL" id="BAABDE010000005">
    <property type="protein sequence ID" value="GAA3776722.1"/>
    <property type="molecule type" value="Genomic_DNA"/>
</dbReference>
<dbReference type="InterPro" id="IPR042001">
    <property type="entry name" value="Sortase_F"/>
</dbReference>
<dbReference type="CDD" id="cd05829">
    <property type="entry name" value="Sortase_F"/>
    <property type="match status" value="1"/>
</dbReference>
<dbReference type="SUPFAM" id="SSF63817">
    <property type="entry name" value="Sortase"/>
    <property type="match status" value="1"/>
</dbReference>
<name>A0ABP7GWV9_9ACTN</name>
<proteinExistence type="predicted"/>
<comment type="caution">
    <text evidence="3">The sequence shown here is derived from an EMBL/GenBank/DDBJ whole genome shotgun (WGS) entry which is preliminary data.</text>
</comment>
<evidence type="ECO:0000256" key="2">
    <source>
        <dbReference type="SAM" id="MobiDB-lite"/>
    </source>
</evidence>
<evidence type="ECO:0000256" key="1">
    <source>
        <dbReference type="ARBA" id="ARBA00022801"/>
    </source>
</evidence>